<comment type="catalytic activity">
    <reaction evidence="3">
        <text>L-glutaminyl-[protein] + H2O = L-glutamyl-[protein] + NH4(+)</text>
        <dbReference type="Rhea" id="RHEA:16441"/>
        <dbReference type="Rhea" id="RHEA-COMP:10207"/>
        <dbReference type="Rhea" id="RHEA-COMP:10208"/>
        <dbReference type="ChEBI" id="CHEBI:15377"/>
        <dbReference type="ChEBI" id="CHEBI:28938"/>
        <dbReference type="ChEBI" id="CHEBI:29973"/>
        <dbReference type="ChEBI" id="CHEBI:30011"/>
        <dbReference type="EC" id="3.5.1.44"/>
    </reaction>
</comment>
<evidence type="ECO:0000256" key="2">
    <source>
        <dbReference type="ARBA" id="ARBA00022801"/>
    </source>
</evidence>
<accession>A0A1T4P8I9</accession>
<dbReference type="Proteomes" id="UP000189933">
    <property type="component" value="Unassembled WGS sequence"/>
</dbReference>
<name>A0A1T4P8I9_9FIRM</name>
<dbReference type="EMBL" id="FUXM01000010">
    <property type="protein sequence ID" value="SJZ87843.1"/>
    <property type="molecule type" value="Genomic_DNA"/>
</dbReference>
<dbReference type="EC" id="3.5.1.44" evidence="3"/>
<dbReference type="HAMAP" id="MF_01440">
    <property type="entry name" value="CheD"/>
    <property type="match status" value="1"/>
</dbReference>
<dbReference type="AlphaFoldDB" id="A0A1T4P8I9"/>
<dbReference type="RefSeq" id="WP_078665268.1">
    <property type="nucleotide sequence ID" value="NZ_FUXM01000010.1"/>
</dbReference>
<dbReference type="GO" id="GO:0050568">
    <property type="term" value="F:protein-glutamine glutaminase activity"/>
    <property type="evidence" value="ECO:0007669"/>
    <property type="project" value="UniProtKB-UniRule"/>
</dbReference>
<dbReference type="SUPFAM" id="SSF64438">
    <property type="entry name" value="CNF1/YfiH-like putative cysteine hydrolases"/>
    <property type="match status" value="1"/>
</dbReference>
<dbReference type="PANTHER" id="PTHR35147:SF1">
    <property type="entry name" value="CHEMORECEPTOR GLUTAMINE DEAMIDASE CHED-RELATED"/>
    <property type="match status" value="1"/>
</dbReference>
<dbReference type="Pfam" id="PF03975">
    <property type="entry name" value="CheD"/>
    <property type="match status" value="1"/>
</dbReference>
<dbReference type="InterPro" id="IPR011324">
    <property type="entry name" value="Cytotoxic_necrot_fac-like_cat"/>
</dbReference>
<keyword evidence="1 3" id="KW-0145">Chemotaxis</keyword>
<evidence type="ECO:0000313" key="5">
    <source>
        <dbReference type="Proteomes" id="UP000189933"/>
    </source>
</evidence>
<proteinExistence type="inferred from homology"/>
<evidence type="ECO:0000313" key="4">
    <source>
        <dbReference type="EMBL" id="SJZ87843.1"/>
    </source>
</evidence>
<dbReference type="Gene3D" id="3.30.1330.200">
    <property type="match status" value="1"/>
</dbReference>
<dbReference type="GO" id="GO:0006935">
    <property type="term" value="P:chemotaxis"/>
    <property type="evidence" value="ECO:0007669"/>
    <property type="project" value="UniProtKB-UniRule"/>
</dbReference>
<keyword evidence="5" id="KW-1185">Reference proteome</keyword>
<reference evidence="5" key="1">
    <citation type="submission" date="2017-02" db="EMBL/GenBank/DDBJ databases">
        <authorList>
            <person name="Varghese N."/>
            <person name="Submissions S."/>
        </authorList>
    </citation>
    <scope>NUCLEOTIDE SEQUENCE [LARGE SCALE GENOMIC DNA]</scope>
    <source>
        <strain evidence="5">DSM 16521</strain>
    </source>
</reference>
<dbReference type="CDD" id="cd16352">
    <property type="entry name" value="CheD"/>
    <property type="match status" value="1"/>
</dbReference>
<organism evidence="4 5">
    <name type="scientific">Carboxydocella sporoproducens DSM 16521</name>
    <dbReference type="NCBI Taxonomy" id="1121270"/>
    <lineage>
        <taxon>Bacteria</taxon>
        <taxon>Bacillati</taxon>
        <taxon>Bacillota</taxon>
        <taxon>Clostridia</taxon>
        <taxon>Eubacteriales</taxon>
        <taxon>Clostridiales Family XVI. Incertae Sedis</taxon>
        <taxon>Carboxydocella</taxon>
    </lineage>
</organism>
<dbReference type="PANTHER" id="PTHR35147">
    <property type="entry name" value="CHEMORECEPTOR GLUTAMINE DEAMIDASE CHED-RELATED"/>
    <property type="match status" value="1"/>
</dbReference>
<dbReference type="InterPro" id="IPR005659">
    <property type="entry name" value="Chemorcpt_Glu_NH3ase_CheD"/>
</dbReference>
<keyword evidence="2 3" id="KW-0378">Hydrolase</keyword>
<dbReference type="OrthoDB" id="9807202at2"/>
<comment type="function">
    <text evidence="3">Probably deamidates glutamine residues to glutamate on methyl-accepting chemotaxis receptors (MCPs), playing an important role in chemotaxis.</text>
</comment>
<gene>
    <name evidence="3" type="primary">cheD</name>
    <name evidence="4" type="ORF">SAMN02745885_01186</name>
</gene>
<dbReference type="InterPro" id="IPR038592">
    <property type="entry name" value="CheD-like_sf"/>
</dbReference>
<evidence type="ECO:0000256" key="3">
    <source>
        <dbReference type="HAMAP-Rule" id="MF_01440"/>
    </source>
</evidence>
<comment type="similarity">
    <text evidence="3">Belongs to the CheD family.</text>
</comment>
<sequence>MEIIKVGMADLKIGQAPARLLTSGLGSCVGICLWDFLSKKGGMAHIMLPDSTKARVAGNPAKFADTAVPALIQLLENHGACRRRLKAKIAGGAQMFSFGGEHEIMKVGQRNVEAVKTALAAWDIPLLAEDTGGNIGRTIEFDLETGLVHIRTMAAKNYHI</sequence>
<evidence type="ECO:0000256" key="1">
    <source>
        <dbReference type="ARBA" id="ARBA00022500"/>
    </source>
</evidence>
<protein>
    <recommendedName>
        <fullName evidence="3">Probable chemoreceptor glutamine deamidase CheD</fullName>
        <ecNumber evidence="3">3.5.1.44</ecNumber>
    </recommendedName>
</protein>